<evidence type="ECO:0000313" key="2">
    <source>
        <dbReference type="Proteomes" id="UP000184447"/>
    </source>
</evidence>
<sequence length="278" mass="31967">MYRYQLAQSNEGSIEKDYQDISLNLTLEENEYFNNALISGFVLQSNGKPVEKALVSFIDEDNHILGCVYSNEKGFYTFIGVKLNSRIMIIVEKSEYRKFISRWMKVVCENYNINISLTKKCNCNTSIISGHITNNGSEPVGNIFVYMIFFDSKKRKLFINTTATNQWGQFVFYKVIKGDKIILINDARFNQYNKLINIAVQEEIYNLNIKLMRKTNNTIIEGCIKNTNGIAVPFAHVVLFRKNKNGKLKAVACTRCNNNGKYKFKDLSKGNYVVKALK</sequence>
<keyword evidence="2" id="KW-1185">Reference proteome</keyword>
<proteinExistence type="predicted"/>
<dbReference type="EMBL" id="FQXM01000013">
    <property type="protein sequence ID" value="SHH78951.1"/>
    <property type="molecule type" value="Genomic_DNA"/>
</dbReference>
<dbReference type="InterPro" id="IPR013783">
    <property type="entry name" value="Ig-like_fold"/>
</dbReference>
<dbReference type="InterPro" id="IPR008969">
    <property type="entry name" value="CarboxyPept-like_regulatory"/>
</dbReference>
<dbReference type="RefSeq" id="WP_073338766.1">
    <property type="nucleotide sequence ID" value="NZ_FQXM01000013.1"/>
</dbReference>
<reference evidence="1 2" key="1">
    <citation type="submission" date="2016-11" db="EMBL/GenBank/DDBJ databases">
        <authorList>
            <person name="Jaros S."/>
            <person name="Januszkiewicz K."/>
            <person name="Wedrychowicz H."/>
        </authorList>
    </citation>
    <scope>NUCLEOTIDE SEQUENCE [LARGE SCALE GENOMIC DNA]</scope>
    <source>
        <strain evidence="1 2">DSM 8605</strain>
    </source>
</reference>
<evidence type="ECO:0000313" key="1">
    <source>
        <dbReference type="EMBL" id="SHH78951.1"/>
    </source>
</evidence>
<organism evidence="1 2">
    <name type="scientific">Clostridium grantii DSM 8605</name>
    <dbReference type="NCBI Taxonomy" id="1121316"/>
    <lineage>
        <taxon>Bacteria</taxon>
        <taxon>Bacillati</taxon>
        <taxon>Bacillota</taxon>
        <taxon>Clostridia</taxon>
        <taxon>Eubacteriales</taxon>
        <taxon>Clostridiaceae</taxon>
        <taxon>Clostridium</taxon>
    </lineage>
</organism>
<dbReference type="Gene3D" id="2.60.40.10">
    <property type="entry name" value="Immunoglobulins"/>
    <property type="match status" value="1"/>
</dbReference>
<protein>
    <recommendedName>
        <fullName evidence="3">Carboxypeptidase regulatory-like domain-containing protein</fullName>
    </recommendedName>
</protein>
<name>A0A1M5VUP7_9CLOT</name>
<accession>A0A1M5VUP7</accession>
<dbReference type="STRING" id="1121316.SAMN02745207_02507"/>
<evidence type="ECO:0008006" key="3">
    <source>
        <dbReference type="Google" id="ProtNLM"/>
    </source>
</evidence>
<dbReference type="SUPFAM" id="SSF49464">
    <property type="entry name" value="Carboxypeptidase regulatory domain-like"/>
    <property type="match status" value="2"/>
</dbReference>
<gene>
    <name evidence="1" type="ORF">SAMN02745207_02507</name>
</gene>
<dbReference type="AlphaFoldDB" id="A0A1M5VUP7"/>
<dbReference type="Proteomes" id="UP000184447">
    <property type="component" value="Unassembled WGS sequence"/>
</dbReference>
<dbReference type="SUPFAM" id="SSF49478">
    <property type="entry name" value="Cna protein B-type domain"/>
    <property type="match status" value="1"/>
</dbReference>